<dbReference type="EMBL" id="JACANB010000001">
    <property type="protein sequence ID" value="MDM1695152.1"/>
    <property type="molecule type" value="Genomic_DNA"/>
</dbReference>
<reference evidence="2" key="2">
    <citation type="journal article" date="2022" name="Sci. Total Environ.">
        <title>Prevalence, transmission, and molecular epidemiology of tet(X)-positive bacteria among humans, animals, and environmental niches in China: An epidemiological, and genomic-based study.</title>
        <authorList>
            <person name="Dong N."/>
            <person name="Zeng Y."/>
            <person name="Cai C."/>
            <person name="Sun C."/>
            <person name="Lu J."/>
            <person name="Liu C."/>
            <person name="Zhou H."/>
            <person name="Sun Q."/>
            <person name="Shu L."/>
            <person name="Wang H."/>
            <person name="Wang Y."/>
            <person name="Wang S."/>
            <person name="Wu C."/>
            <person name="Chan E.W."/>
            <person name="Chen G."/>
            <person name="Shen Z."/>
            <person name="Chen S."/>
            <person name="Zhang R."/>
        </authorList>
    </citation>
    <scope>NUCLEOTIDE SEQUENCE</scope>
    <source>
        <strain evidence="2">DF46-2-2</strain>
    </source>
</reference>
<dbReference type="AlphaFoldDB" id="A0AAW7DM15"/>
<organism evidence="2 3">
    <name type="scientific">Thiopseudomonas alkaliphila</name>
    <dbReference type="NCBI Taxonomy" id="1697053"/>
    <lineage>
        <taxon>Bacteria</taxon>
        <taxon>Pseudomonadati</taxon>
        <taxon>Pseudomonadota</taxon>
        <taxon>Gammaproteobacteria</taxon>
        <taxon>Pseudomonadales</taxon>
        <taxon>Pseudomonadaceae</taxon>
        <taxon>Thiopseudomonas</taxon>
    </lineage>
</organism>
<evidence type="ECO:0000259" key="1">
    <source>
        <dbReference type="Pfam" id="PF07238"/>
    </source>
</evidence>
<evidence type="ECO:0000313" key="2">
    <source>
        <dbReference type="EMBL" id="MDM1695152.1"/>
    </source>
</evidence>
<dbReference type="Pfam" id="PF07238">
    <property type="entry name" value="PilZ"/>
    <property type="match status" value="1"/>
</dbReference>
<reference evidence="2" key="1">
    <citation type="submission" date="2020-06" db="EMBL/GenBank/DDBJ databases">
        <authorList>
            <person name="Dong N."/>
        </authorList>
    </citation>
    <scope>NUCLEOTIDE SEQUENCE</scope>
    <source>
        <strain evidence="2">DF46-2-2</strain>
    </source>
</reference>
<proteinExistence type="predicted"/>
<sequence>MALGPGLGILNLAIKDLGVLYSSYMSFIKEGGLFIPTTRKYAMGDEVFVLLSLMDEPEKLPITGKVVWITPLGAQGNKQAGIGIQLGEKDLAVRKKIEAYLAGAQKSDRPTFTI</sequence>
<comment type="caution">
    <text evidence="2">The sequence shown here is derived from an EMBL/GenBank/DDBJ whole genome shotgun (WGS) entry which is preliminary data.</text>
</comment>
<gene>
    <name evidence="2" type="ORF">HX099_00495</name>
</gene>
<evidence type="ECO:0000313" key="3">
    <source>
        <dbReference type="Proteomes" id="UP001173465"/>
    </source>
</evidence>
<dbReference type="Gene3D" id="2.40.10.220">
    <property type="entry name" value="predicted glycosyltransferase like domains"/>
    <property type="match status" value="1"/>
</dbReference>
<protein>
    <submittedName>
        <fullName evidence="2">PilZ domain-containing protein</fullName>
    </submittedName>
</protein>
<dbReference type="RefSeq" id="WP_286592828.1">
    <property type="nucleotide sequence ID" value="NZ_JACANB010000001.1"/>
</dbReference>
<feature type="domain" description="PilZ" evidence="1">
    <location>
        <begin position="15"/>
        <end position="102"/>
    </location>
</feature>
<dbReference type="InterPro" id="IPR009875">
    <property type="entry name" value="PilZ_domain"/>
</dbReference>
<dbReference type="GO" id="GO:0035438">
    <property type="term" value="F:cyclic-di-GMP binding"/>
    <property type="evidence" value="ECO:0007669"/>
    <property type="project" value="InterPro"/>
</dbReference>
<accession>A0AAW7DM15</accession>
<dbReference type="Proteomes" id="UP001173465">
    <property type="component" value="Unassembled WGS sequence"/>
</dbReference>
<name>A0AAW7DM15_9GAMM</name>